<sequence>MLSELPQLGGVSSILRHFRRG</sequence>
<proteinExistence type="predicted"/>
<evidence type="ECO:0000313" key="2">
    <source>
        <dbReference type="EMBL" id="JAD21608.1"/>
    </source>
</evidence>
<organism evidence="2">
    <name type="scientific">Arundo donax</name>
    <name type="common">Giant reed</name>
    <name type="synonym">Donax arundinaceus</name>
    <dbReference type="NCBI Taxonomy" id="35708"/>
    <lineage>
        <taxon>Eukaryota</taxon>
        <taxon>Viridiplantae</taxon>
        <taxon>Streptophyta</taxon>
        <taxon>Embryophyta</taxon>
        <taxon>Tracheophyta</taxon>
        <taxon>Spermatophyta</taxon>
        <taxon>Magnoliopsida</taxon>
        <taxon>Liliopsida</taxon>
        <taxon>Poales</taxon>
        <taxon>Poaceae</taxon>
        <taxon>PACMAD clade</taxon>
        <taxon>Arundinoideae</taxon>
        <taxon>Arundineae</taxon>
        <taxon>Arundo</taxon>
    </lineage>
</organism>
<name>A0A0A8Y8N8_ARUDO</name>
<dbReference type="AlphaFoldDB" id="A0A0A8Y8N8"/>
<protein>
    <submittedName>
        <fullName evidence="2">Uncharacterized protein</fullName>
    </submittedName>
</protein>
<dbReference type="EMBL" id="GBRH01276287">
    <property type="protein sequence ID" value="JAD21608.1"/>
    <property type="molecule type" value="Transcribed_RNA"/>
</dbReference>
<reference evidence="2" key="1">
    <citation type="submission" date="2014-09" db="EMBL/GenBank/DDBJ databases">
        <authorList>
            <person name="Magalhaes I.L.F."/>
            <person name="Oliveira U."/>
            <person name="Santos F.R."/>
            <person name="Vidigal T.H.D.A."/>
            <person name="Brescovit A.D."/>
            <person name="Santos A.J."/>
        </authorList>
    </citation>
    <scope>NUCLEOTIDE SEQUENCE</scope>
    <source>
        <tissue evidence="2">Shoot tissue taken approximately 20 cm above the soil surface</tissue>
    </source>
</reference>
<reference evidence="2" key="2">
    <citation type="journal article" date="2015" name="Data Brief">
        <title>Shoot transcriptome of the giant reed, Arundo donax.</title>
        <authorList>
            <person name="Barrero R.A."/>
            <person name="Guerrero F.D."/>
            <person name="Moolhuijzen P."/>
            <person name="Goolsby J.A."/>
            <person name="Tidwell J."/>
            <person name="Bellgard S.E."/>
            <person name="Bellgard M.I."/>
        </authorList>
    </citation>
    <scope>NUCLEOTIDE SEQUENCE</scope>
    <source>
        <tissue evidence="2">Shoot tissue taken approximately 20 cm above the soil surface</tissue>
    </source>
</reference>
<evidence type="ECO:0000256" key="1">
    <source>
        <dbReference type="SAM" id="MobiDB-lite"/>
    </source>
</evidence>
<accession>A0A0A8Y8N8</accession>
<feature type="region of interest" description="Disordered" evidence="1">
    <location>
        <begin position="1"/>
        <end position="21"/>
    </location>
</feature>